<dbReference type="Pfam" id="PF00936">
    <property type="entry name" value="BMC"/>
    <property type="match status" value="1"/>
</dbReference>
<dbReference type="InterPro" id="IPR044872">
    <property type="entry name" value="CcmK/CsoS1_BMC"/>
</dbReference>
<dbReference type="PANTHER" id="PTHR33941:SF11">
    <property type="entry name" value="BACTERIAL MICROCOMPARTMENT SHELL PROTEIN PDUJ"/>
    <property type="match status" value="1"/>
</dbReference>
<proteinExistence type="inferred from homology"/>
<dbReference type="CDD" id="cd07045">
    <property type="entry name" value="BMC_CcmK_like"/>
    <property type="match status" value="1"/>
</dbReference>
<feature type="domain" description="BMC" evidence="4">
    <location>
        <begin position="3"/>
        <end position="86"/>
    </location>
</feature>
<keyword evidence="2" id="KW-1283">Bacterial microcompartment</keyword>
<name>A0A9D1JIM2_9FIRM</name>
<dbReference type="PROSITE" id="PS51930">
    <property type="entry name" value="BMC_2"/>
    <property type="match status" value="1"/>
</dbReference>
<dbReference type="InterPro" id="IPR037233">
    <property type="entry name" value="CcmK-like_sf"/>
</dbReference>
<protein>
    <submittedName>
        <fullName evidence="5">BMC domain-containing protein</fullName>
    </submittedName>
</protein>
<dbReference type="GO" id="GO:0031469">
    <property type="term" value="C:bacterial microcompartment"/>
    <property type="evidence" value="ECO:0007669"/>
    <property type="project" value="UniProtKB-SubCell"/>
</dbReference>
<dbReference type="AlphaFoldDB" id="A0A9D1JIM2"/>
<gene>
    <name evidence="5" type="ORF">IAB44_00850</name>
</gene>
<comment type="subcellular location">
    <subcellularLocation>
        <location evidence="1">Bacterial microcompartment</location>
    </subcellularLocation>
</comment>
<organism evidence="5 6">
    <name type="scientific">Candidatus Limivivens intestinipullorum</name>
    <dbReference type="NCBI Taxonomy" id="2840858"/>
    <lineage>
        <taxon>Bacteria</taxon>
        <taxon>Bacillati</taxon>
        <taxon>Bacillota</taxon>
        <taxon>Clostridia</taxon>
        <taxon>Lachnospirales</taxon>
        <taxon>Lachnospiraceae</taxon>
        <taxon>Lachnospiraceae incertae sedis</taxon>
        <taxon>Candidatus Limivivens</taxon>
    </lineage>
</organism>
<evidence type="ECO:0000256" key="2">
    <source>
        <dbReference type="ARBA" id="ARBA00024446"/>
    </source>
</evidence>
<comment type="similarity">
    <text evidence="3">Belongs to the bacterial microcompartments protein family.</text>
</comment>
<dbReference type="Proteomes" id="UP000823935">
    <property type="component" value="Unassembled WGS sequence"/>
</dbReference>
<dbReference type="PANTHER" id="PTHR33941">
    <property type="entry name" value="PROPANEDIOL UTILIZATION PROTEIN PDUA"/>
    <property type="match status" value="1"/>
</dbReference>
<evidence type="ECO:0000256" key="1">
    <source>
        <dbReference type="ARBA" id="ARBA00024322"/>
    </source>
</evidence>
<dbReference type="EMBL" id="DVIQ01000004">
    <property type="protein sequence ID" value="HIS30092.1"/>
    <property type="molecule type" value="Genomic_DNA"/>
</dbReference>
<comment type="caution">
    <text evidence="5">The sequence shown here is derived from an EMBL/GenBank/DDBJ whole genome shotgun (WGS) entry which is preliminary data.</text>
</comment>
<evidence type="ECO:0000259" key="4">
    <source>
        <dbReference type="PROSITE" id="PS51930"/>
    </source>
</evidence>
<dbReference type="Gene3D" id="3.30.70.1710">
    <property type="match status" value="1"/>
</dbReference>
<dbReference type="SUPFAM" id="SSF143414">
    <property type="entry name" value="CcmK-like"/>
    <property type="match status" value="1"/>
</dbReference>
<sequence>MKAIGLIELPNCTDAIEALDIMLKTADVRMLTWEKKLGGRLVTIIIQGEVSAVTEAVEAAKHRAVGKIVASAVIANPHEETMKLVAVSAKKYPKLQQADNIKNFE</sequence>
<accession>A0A9D1JIM2</accession>
<reference evidence="5" key="1">
    <citation type="submission" date="2020-10" db="EMBL/GenBank/DDBJ databases">
        <authorList>
            <person name="Gilroy R."/>
        </authorList>
    </citation>
    <scope>NUCLEOTIDE SEQUENCE</scope>
    <source>
        <strain evidence="5">CHK190-19873</strain>
    </source>
</reference>
<evidence type="ECO:0000313" key="6">
    <source>
        <dbReference type="Proteomes" id="UP000823935"/>
    </source>
</evidence>
<evidence type="ECO:0000256" key="3">
    <source>
        <dbReference type="PROSITE-ProRule" id="PRU01278"/>
    </source>
</evidence>
<evidence type="ECO:0000313" key="5">
    <source>
        <dbReference type="EMBL" id="HIS30092.1"/>
    </source>
</evidence>
<dbReference type="InterPro" id="IPR050575">
    <property type="entry name" value="BMC_shell"/>
</dbReference>
<dbReference type="InterPro" id="IPR000249">
    <property type="entry name" value="BMC_dom"/>
</dbReference>
<reference evidence="5" key="2">
    <citation type="journal article" date="2021" name="PeerJ">
        <title>Extensive microbial diversity within the chicken gut microbiome revealed by metagenomics and culture.</title>
        <authorList>
            <person name="Gilroy R."/>
            <person name="Ravi A."/>
            <person name="Getino M."/>
            <person name="Pursley I."/>
            <person name="Horton D.L."/>
            <person name="Alikhan N.F."/>
            <person name="Baker D."/>
            <person name="Gharbi K."/>
            <person name="Hall N."/>
            <person name="Watson M."/>
            <person name="Adriaenssens E.M."/>
            <person name="Foster-Nyarko E."/>
            <person name="Jarju S."/>
            <person name="Secka A."/>
            <person name="Antonio M."/>
            <person name="Oren A."/>
            <person name="Chaudhuri R.R."/>
            <person name="La Ragione R."/>
            <person name="Hildebrand F."/>
            <person name="Pallen M.J."/>
        </authorList>
    </citation>
    <scope>NUCLEOTIDE SEQUENCE</scope>
    <source>
        <strain evidence="5">CHK190-19873</strain>
    </source>
</reference>
<dbReference type="SMART" id="SM00877">
    <property type="entry name" value="BMC"/>
    <property type="match status" value="1"/>
</dbReference>